<dbReference type="AlphaFoldDB" id="A0A0T6B345"/>
<proteinExistence type="predicted"/>
<dbReference type="GO" id="GO:0005654">
    <property type="term" value="C:nucleoplasm"/>
    <property type="evidence" value="ECO:0007669"/>
    <property type="project" value="TreeGrafter"/>
</dbReference>
<dbReference type="Gene3D" id="3.40.220.10">
    <property type="entry name" value="Leucine Aminopeptidase, subunit E, domain 1"/>
    <property type="match status" value="1"/>
</dbReference>
<organism evidence="2 3">
    <name type="scientific">Oryctes borbonicus</name>
    <dbReference type="NCBI Taxonomy" id="1629725"/>
    <lineage>
        <taxon>Eukaryota</taxon>
        <taxon>Metazoa</taxon>
        <taxon>Ecdysozoa</taxon>
        <taxon>Arthropoda</taxon>
        <taxon>Hexapoda</taxon>
        <taxon>Insecta</taxon>
        <taxon>Pterygota</taxon>
        <taxon>Neoptera</taxon>
        <taxon>Endopterygota</taxon>
        <taxon>Coleoptera</taxon>
        <taxon>Polyphaga</taxon>
        <taxon>Scarabaeiformia</taxon>
        <taxon>Scarabaeidae</taxon>
        <taxon>Dynastinae</taxon>
        <taxon>Oryctes</taxon>
    </lineage>
</organism>
<dbReference type="InterPro" id="IPR002589">
    <property type="entry name" value="Macro_dom"/>
</dbReference>
<dbReference type="PROSITE" id="PS51154">
    <property type="entry name" value="MACRO"/>
    <property type="match status" value="1"/>
</dbReference>
<dbReference type="SMART" id="SM00506">
    <property type="entry name" value="A1pp"/>
    <property type="match status" value="1"/>
</dbReference>
<evidence type="ECO:0000259" key="1">
    <source>
        <dbReference type="PROSITE" id="PS51154"/>
    </source>
</evidence>
<evidence type="ECO:0000313" key="2">
    <source>
        <dbReference type="EMBL" id="KRT81766.1"/>
    </source>
</evidence>
<dbReference type="Pfam" id="PF01661">
    <property type="entry name" value="Macro"/>
    <property type="match status" value="1"/>
</dbReference>
<evidence type="ECO:0000313" key="3">
    <source>
        <dbReference type="Proteomes" id="UP000051574"/>
    </source>
</evidence>
<dbReference type="GO" id="GO:0006974">
    <property type="term" value="P:DNA damage response"/>
    <property type="evidence" value="ECO:0007669"/>
    <property type="project" value="TreeGrafter"/>
</dbReference>
<feature type="non-terminal residue" evidence="2">
    <location>
        <position position="269"/>
    </location>
</feature>
<dbReference type="GO" id="GO:0140293">
    <property type="term" value="F:ADP-ribosylglutamate hydrolase activity"/>
    <property type="evidence" value="ECO:0007669"/>
    <property type="project" value="TreeGrafter"/>
</dbReference>
<dbReference type="PANTHER" id="PTHR11106:SF27">
    <property type="entry name" value="MACRO DOMAIN-CONTAINING PROTEIN"/>
    <property type="match status" value="1"/>
</dbReference>
<dbReference type="InterPro" id="IPR043472">
    <property type="entry name" value="Macro_dom-like"/>
</dbReference>
<dbReference type="GO" id="GO:0042278">
    <property type="term" value="P:purine nucleoside metabolic process"/>
    <property type="evidence" value="ECO:0007669"/>
    <property type="project" value="TreeGrafter"/>
</dbReference>
<gene>
    <name evidence="2" type="ORF">AMK59_5572</name>
</gene>
<keyword evidence="3" id="KW-1185">Reference proteome</keyword>
<name>A0A0T6B345_9SCAR</name>
<accession>A0A0T6B345</accession>
<dbReference type="OrthoDB" id="6133115at2759"/>
<sequence length="269" mass="30191">MTTLAMISALSVRNVASKQATSLFLKTQRILHAKMGDWKTEKEKYLKMSPEDKRKVYFKQRYYAVNDIPTWKEYVMIRKKLPEPIPALPSNTIEPSLNSKLADKISFFTGDISTLEIDVIVNAANKGLRGGAGVDGAIHRAAGWDLLQSECQTLNGCPEGEAKLTGGYKLPAKYVIHTAGPQGEKPGLLQLCYRNSMRLMLSHKFRTIAFPCISTGVYGYPPHSAAHVAVMEVRKQLEKHHNEIDRVIFCLFGELDEQIYIGILQSYFP</sequence>
<comment type="caution">
    <text evidence="2">The sequence shown here is derived from an EMBL/GenBank/DDBJ whole genome shotgun (WGS) entry which is preliminary data.</text>
</comment>
<dbReference type="PANTHER" id="PTHR11106">
    <property type="entry name" value="GANGLIOSIDE INDUCED DIFFERENTIATION ASSOCIATED PROTEIN 2-RELATED"/>
    <property type="match status" value="1"/>
</dbReference>
<dbReference type="CDD" id="cd02908">
    <property type="entry name" value="Macro_OAADPr_deacetylase"/>
    <property type="match status" value="1"/>
</dbReference>
<dbReference type="GO" id="GO:0140291">
    <property type="term" value="P:peptidyl-glutamate ADP-deribosylation"/>
    <property type="evidence" value="ECO:0007669"/>
    <property type="project" value="TreeGrafter"/>
</dbReference>
<feature type="domain" description="Macro" evidence="1">
    <location>
        <begin position="92"/>
        <end position="268"/>
    </location>
</feature>
<reference evidence="2 3" key="1">
    <citation type="submission" date="2015-09" db="EMBL/GenBank/DDBJ databases">
        <title>Draft genome of the scarab beetle Oryctes borbonicus.</title>
        <authorList>
            <person name="Meyer J.M."/>
            <person name="Markov G.V."/>
            <person name="Baskaran P."/>
            <person name="Herrmann M."/>
            <person name="Sommer R.J."/>
            <person name="Roedelsperger C."/>
        </authorList>
    </citation>
    <scope>NUCLEOTIDE SEQUENCE [LARGE SCALE GENOMIC DNA]</scope>
    <source>
        <strain evidence="2">OB123</strain>
        <tissue evidence="2">Whole animal</tissue>
    </source>
</reference>
<protein>
    <recommendedName>
        <fullName evidence="1">Macro domain-containing protein</fullName>
    </recommendedName>
</protein>
<dbReference type="Proteomes" id="UP000051574">
    <property type="component" value="Unassembled WGS sequence"/>
</dbReference>
<dbReference type="SUPFAM" id="SSF52949">
    <property type="entry name" value="Macro domain-like"/>
    <property type="match status" value="1"/>
</dbReference>
<dbReference type="EMBL" id="LJIG01016050">
    <property type="protein sequence ID" value="KRT81766.1"/>
    <property type="molecule type" value="Genomic_DNA"/>
</dbReference>